<feature type="transmembrane region" description="Helical" evidence="1">
    <location>
        <begin position="161"/>
        <end position="184"/>
    </location>
</feature>
<dbReference type="Proteomes" id="UP000664209">
    <property type="component" value="Unassembled WGS sequence"/>
</dbReference>
<comment type="caution">
    <text evidence="2">The sequence shown here is derived from an EMBL/GenBank/DDBJ whole genome shotgun (WGS) entry which is preliminary data.</text>
</comment>
<name>A0A939LRK7_9CELL</name>
<accession>A0A939LRK7</accession>
<evidence type="ECO:0000256" key="1">
    <source>
        <dbReference type="SAM" id="Phobius"/>
    </source>
</evidence>
<evidence type="ECO:0000313" key="3">
    <source>
        <dbReference type="Proteomes" id="UP000664209"/>
    </source>
</evidence>
<dbReference type="EMBL" id="JAGEMK010000006">
    <property type="protein sequence ID" value="MBO1752553.1"/>
    <property type="molecule type" value="Genomic_DNA"/>
</dbReference>
<dbReference type="AlphaFoldDB" id="A0A939LRK7"/>
<keyword evidence="3" id="KW-1185">Reference proteome</keyword>
<keyword evidence="1" id="KW-0812">Transmembrane</keyword>
<dbReference type="RefSeq" id="WP_208056235.1">
    <property type="nucleotide sequence ID" value="NZ_JAGEMK010000006.1"/>
</dbReference>
<gene>
    <name evidence="2" type="ORF">J4G33_12140</name>
</gene>
<sequence length="190" mass="21052">MVDTQTHPRWWSPRGIADLLEMLVVGERPSHRRHGARPQRAARAGVRKVRIDGTRVVWRSRIGVPGELRVDEISQVLLAHVDYGRNGFWGPPLLAFVLSRDGAVLLRIVAGGSPRAAGPEGRRRLEELWSDAGIPTAWETTSLLGRAKDYRRRWPEAFTFAHAYPVATTGMALAAWILLAVPVLERGAGS</sequence>
<reference evidence="2" key="1">
    <citation type="submission" date="2021-03" db="EMBL/GenBank/DDBJ databases">
        <title>Actinotalea soli sp. nov., isolated from soil.</title>
        <authorList>
            <person name="Ping W."/>
            <person name="Zhang J."/>
        </authorList>
    </citation>
    <scope>NUCLEOTIDE SEQUENCE</scope>
    <source>
        <strain evidence="2">BY-33</strain>
    </source>
</reference>
<keyword evidence="1" id="KW-0472">Membrane</keyword>
<organism evidence="2 3">
    <name type="scientific">Actinotalea soli</name>
    <dbReference type="NCBI Taxonomy" id="2819234"/>
    <lineage>
        <taxon>Bacteria</taxon>
        <taxon>Bacillati</taxon>
        <taxon>Actinomycetota</taxon>
        <taxon>Actinomycetes</taxon>
        <taxon>Micrococcales</taxon>
        <taxon>Cellulomonadaceae</taxon>
        <taxon>Actinotalea</taxon>
    </lineage>
</organism>
<protein>
    <submittedName>
        <fullName evidence="2">Uncharacterized protein</fullName>
    </submittedName>
</protein>
<proteinExistence type="predicted"/>
<keyword evidence="1" id="KW-1133">Transmembrane helix</keyword>
<evidence type="ECO:0000313" key="2">
    <source>
        <dbReference type="EMBL" id="MBO1752553.1"/>
    </source>
</evidence>